<reference evidence="1" key="1">
    <citation type="journal article" date="2021" name="Proc. Natl. Acad. Sci. U.S.A.">
        <title>A Catalog of Tens of Thousands of Viruses from Human Metagenomes Reveals Hidden Associations with Chronic Diseases.</title>
        <authorList>
            <person name="Tisza M.J."/>
            <person name="Buck C.B."/>
        </authorList>
    </citation>
    <scope>NUCLEOTIDE SEQUENCE</scope>
    <source>
        <strain evidence="1">Ctj7g1</strain>
    </source>
</reference>
<protein>
    <submittedName>
        <fullName evidence="1">Chromatin remodeling complex ATPase</fullName>
    </submittedName>
</protein>
<organism evidence="1">
    <name type="scientific">Siphoviridae sp. ctj7g1</name>
    <dbReference type="NCBI Taxonomy" id="2826438"/>
    <lineage>
        <taxon>Viruses</taxon>
        <taxon>Duplodnaviria</taxon>
        <taxon>Heunggongvirae</taxon>
        <taxon>Uroviricota</taxon>
        <taxon>Caudoviricetes</taxon>
    </lineage>
</organism>
<dbReference type="EMBL" id="BK015796">
    <property type="protein sequence ID" value="DAE25284.1"/>
    <property type="molecule type" value="Genomic_DNA"/>
</dbReference>
<sequence>MSIELFPHQAKAVKLMKNGTILCGGVGSGKSFTALEYYVRNEKDRELYIITTAKKRDSFEWATDCGKYGVDVKVVDSWNNIDKYKDVKGAFFIFDEQRVVGRGLWAKRFVKIAKNNHWIMLSATPGDTWKDYTAVFVAHGFVRTFTEFDREYCIVTRWGGFPKIEGYRNLRRLEKWRDDVLVDMPFSRRTTRCERRIWCHFELSVYQEAFKKRVVPWTGEPMKNAAQLGYVLRRVCGTDKSRIDEFQKLWERHPRLICFYNFDYELEILRETCGEALSEWNGHKHEPVPEGDRWVYAVQYTSGSEGWNCIATDTIVFWSMPYSYKSFEQAKGRIDRLDTPFETLNYYILCSNSSIESAIWTTLKGKKNFNEWGFLSARLKYFGEDRFNFERPKNPVFESGS</sequence>
<dbReference type="Gene3D" id="3.40.50.300">
    <property type="entry name" value="P-loop containing nucleotide triphosphate hydrolases"/>
    <property type="match status" value="2"/>
</dbReference>
<evidence type="ECO:0000313" key="1">
    <source>
        <dbReference type="EMBL" id="DAE25284.1"/>
    </source>
</evidence>
<dbReference type="InterPro" id="IPR027417">
    <property type="entry name" value="P-loop_NTPase"/>
</dbReference>
<dbReference type="SUPFAM" id="SSF52540">
    <property type="entry name" value="P-loop containing nucleoside triphosphate hydrolases"/>
    <property type="match status" value="2"/>
</dbReference>
<accession>A0A8S5R2Y0</accession>
<proteinExistence type="predicted"/>
<name>A0A8S5R2Y0_9CAUD</name>